<dbReference type="EMBL" id="JAJHUN010000001">
    <property type="protein sequence ID" value="KAJ4165420.1"/>
    <property type="molecule type" value="Genomic_DNA"/>
</dbReference>
<protein>
    <submittedName>
        <fullName evidence="2">Uncharacterized protein</fullName>
    </submittedName>
</protein>
<dbReference type="GeneID" id="80894213"/>
<dbReference type="KEGG" id="amus:LMH87_007054"/>
<evidence type="ECO:0000313" key="3">
    <source>
        <dbReference type="Proteomes" id="UP001144673"/>
    </source>
</evidence>
<name>A0A9W8QQ26_AKAMU</name>
<dbReference type="RefSeq" id="XP_056060335.1">
    <property type="nucleotide sequence ID" value="XM_056192081.1"/>
</dbReference>
<proteinExistence type="predicted"/>
<organism evidence="2 3">
    <name type="scientific">Akanthomyces muscarius</name>
    <name type="common">Entomopathogenic fungus</name>
    <name type="synonym">Lecanicillium muscarium</name>
    <dbReference type="NCBI Taxonomy" id="2231603"/>
    <lineage>
        <taxon>Eukaryota</taxon>
        <taxon>Fungi</taxon>
        <taxon>Dikarya</taxon>
        <taxon>Ascomycota</taxon>
        <taxon>Pezizomycotina</taxon>
        <taxon>Sordariomycetes</taxon>
        <taxon>Hypocreomycetidae</taxon>
        <taxon>Hypocreales</taxon>
        <taxon>Cordycipitaceae</taxon>
        <taxon>Akanthomyces</taxon>
    </lineage>
</organism>
<gene>
    <name evidence="2" type="ORF">LMH87_007054</name>
</gene>
<feature type="region of interest" description="Disordered" evidence="1">
    <location>
        <begin position="1"/>
        <end position="26"/>
    </location>
</feature>
<evidence type="ECO:0000256" key="1">
    <source>
        <dbReference type="SAM" id="MobiDB-lite"/>
    </source>
</evidence>
<sequence length="405" mass="46554">MSGFGEFDEPFPQPAIQDYDPRGGAWEQHWDDTGLHDLWKGGKSLPETFFYESAEKTPAPIDHSFAEAALTAASGLALMIPEVGPVLFAAGVGGVFFLQQGDKEMPGAQHVASKIEVLEKDLFQRLKEARLHDYKAILDVLKDTIEFSVQNKIFEKTSKDDLVVVNEKYDILKKHAFGADSSSIQVMLDKLESDFHWADNDIQQTIVALIPFMVQCMELKLVLNANLARIHQDRGDNEDEAHKVAFHSGIKEVSFDLRKAVNRLEEWMKKKQEDRMKQLSTEIKQETLKEGIFSTVREAWKFKDTGSGRVFQVSGVQKEIYDVCYMDDVERKMKVYMGEMANWYKDRLQEHVDRHFDVMKQTMERWKKVADALDNFWGQHEGHQDKVLDGVKMFHQMQSRQAATK</sequence>
<comment type="caution">
    <text evidence="2">The sequence shown here is derived from an EMBL/GenBank/DDBJ whole genome shotgun (WGS) entry which is preliminary data.</text>
</comment>
<dbReference type="AlphaFoldDB" id="A0A9W8QQ26"/>
<keyword evidence="3" id="KW-1185">Reference proteome</keyword>
<evidence type="ECO:0000313" key="2">
    <source>
        <dbReference type="EMBL" id="KAJ4165420.1"/>
    </source>
</evidence>
<dbReference type="Proteomes" id="UP001144673">
    <property type="component" value="Chromosome 1"/>
</dbReference>
<accession>A0A9W8QQ26</accession>
<reference evidence="2" key="1">
    <citation type="journal article" date="2023" name="Access Microbiol">
        <title>De-novo genome assembly for Akanthomyces muscarius, a biocontrol agent of insect agricultural pests.</title>
        <authorList>
            <person name="Erdos Z."/>
            <person name="Studholme D.J."/>
            <person name="Raymond B."/>
            <person name="Sharma M."/>
        </authorList>
    </citation>
    <scope>NUCLEOTIDE SEQUENCE</scope>
    <source>
        <strain evidence="2">Ve6</strain>
    </source>
</reference>